<proteinExistence type="predicted"/>
<dbReference type="AlphaFoldDB" id="A0A547PJ22"/>
<evidence type="ECO:0000256" key="1">
    <source>
        <dbReference type="ARBA" id="ARBA00023172"/>
    </source>
</evidence>
<dbReference type="InterPro" id="IPR002104">
    <property type="entry name" value="Integrase_catalytic"/>
</dbReference>
<dbReference type="GO" id="GO:0006310">
    <property type="term" value="P:DNA recombination"/>
    <property type="evidence" value="ECO:0007669"/>
    <property type="project" value="UniProtKB-KW"/>
</dbReference>
<dbReference type="Proteomes" id="UP000318590">
    <property type="component" value="Unassembled WGS sequence"/>
</dbReference>
<protein>
    <recommendedName>
        <fullName evidence="2">Tyr recombinase domain-containing protein</fullName>
    </recommendedName>
</protein>
<gene>
    <name evidence="3" type="ORF">FEV53_19475</name>
</gene>
<dbReference type="Pfam" id="PF00589">
    <property type="entry name" value="Phage_integrase"/>
    <property type="match status" value="1"/>
</dbReference>
<dbReference type="OrthoDB" id="7222937at2"/>
<reference evidence="3 4" key="1">
    <citation type="submission" date="2019-06" db="EMBL/GenBank/DDBJ databases">
        <title>Paenimaribius caenipelagi gen. nov., sp. nov., isolated from a tidal flat.</title>
        <authorList>
            <person name="Yoon J.-H."/>
        </authorList>
    </citation>
    <scope>NUCLEOTIDE SEQUENCE [LARGE SCALE GENOMIC DNA]</scope>
    <source>
        <strain evidence="3 4">JBTF-M29</strain>
    </source>
</reference>
<dbReference type="GO" id="GO:0003677">
    <property type="term" value="F:DNA binding"/>
    <property type="evidence" value="ECO:0007669"/>
    <property type="project" value="InterPro"/>
</dbReference>
<dbReference type="PROSITE" id="PS51898">
    <property type="entry name" value="TYR_RECOMBINASE"/>
    <property type="match status" value="1"/>
</dbReference>
<evidence type="ECO:0000259" key="2">
    <source>
        <dbReference type="PROSITE" id="PS51898"/>
    </source>
</evidence>
<dbReference type="SUPFAM" id="SSF56349">
    <property type="entry name" value="DNA breaking-rejoining enzymes"/>
    <property type="match status" value="1"/>
</dbReference>
<organism evidence="3 4">
    <name type="scientific">Palleronia caenipelagi</name>
    <dbReference type="NCBI Taxonomy" id="2489174"/>
    <lineage>
        <taxon>Bacteria</taxon>
        <taxon>Pseudomonadati</taxon>
        <taxon>Pseudomonadota</taxon>
        <taxon>Alphaproteobacteria</taxon>
        <taxon>Rhodobacterales</taxon>
        <taxon>Roseobacteraceae</taxon>
        <taxon>Palleronia</taxon>
    </lineage>
</organism>
<comment type="caution">
    <text evidence="3">The sequence shown here is derived from an EMBL/GenBank/DDBJ whole genome shotgun (WGS) entry which is preliminary data.</text>
</comment>
<accession>A0A547PJ22</accession>
<feature type="domain" description="Tyr recombinase" evidence="2">
    <location>
        <begin position="1"/>
        <end position="106"/>
    </location>
</feature>
<keyword evidence="1" id="KW-0233">DNA recombination</keyword>
<evidence type="ECO:0000313" key="3">
    <source>
        <dbReference type="EMBL" id="TRD14132.1"/>
    </source>
</evidence>
<dbReference type="EMBL" id="VFSV01000088">
    <property type="protein sequence ID" value="TRD14132.1"/>
    <property type="molecule type" value="Genomic_DNA"/>
</dbReference>
<evidence type="ECO:0000313" key="4">
    <source>
        <dbReference type="Proteomes" id="UP000318590"/>
    </source>
</evidence>
<dbReference type="InterPro" id="IPR011010">
    <property type="entry name" value="DNA_brk_join_enz"/>
</dbReference>
<keyword evidence="4" id="KW-1185">Reference proteome</keyword>
<dbReference type="GO" id="GO:0015074">
    <property type="term" value="P:DNA integration"/>
    <property type="evidence" value="ECO:0007669"/>
    <property type="project" value="InterPro"/>
</dbReference>
<name>A0A547PJ22_9RHOB</name>
<dbReference type="InterPro" id="IPR013762">
    <property type="entry name" value="Integrase-like_cat_sf"/>
</dbReference>
<sequence length="127" mass="14321">MVLLSDEASQLFKTRRGPRSSDYVFPSQSCPDRPRRSITSAWNHIKRAASLPPSLRLHDLRHTYASHAVLSGESLYLTGKLLGHRNPGSTNRYAHLDSHRLARAADKIADRIDSMMNGEPERSTRQT</sequence>
<dbReference type="Gene3D" id="1.10.443.10">
    <property type="entry name" value="Intergrase catalytic core"/>
    <property type="match status" value="1"/>
</dbReference>